<organism evidence="1 2">
    <name type="scientific">Cetraspora pellucida</name>
    <dbReference type="NCBI Taxonomy" id="1433469"/>
    <lineage>
        <taxon>Eukaryota</taxon>
        <taxon>Fungi</taxon>
        <taxon>Fungi incertae sedis</taxon>
        <taxon>Mucoromycota</taxon>
        <taxon>Glomeromycotina</taxon>
        <taxon>Glomeromycetes</taxon>
        <taxon>Diversisporales</taxon>
        <taxon>Gigasporaceae</taxon>
        <taxon>Cetraspora</taxon>
    </lineage>
</organism>
<keyword evidence="2" id="KW-1185">Reference proteome</keyword>
<evidence type="ECO:0000313" key="1">
    <source>
        <dbReference type="EMBL" id="CAG8569742.1"/>
    </source>
</evidence>
<accession>A0A9N9BJ22</accession>
<name>A0A9N9BJ22_9GLOM</name>
<protein>
    <submittedName>
        <fullName evidence="1">16068_t:CDS:1</fullName>
    </submittedName>
</protein>
<dbReference type="Proteomes" id="UP000789759">
    <property type="component" value="Unassembled WGS sequence"/>
</dbReference>
<reference evidence="1" key="1">
    <citation type="submission" date="2021-06" db="EMBL/GenBank/DDBJ databases">
        <authorList>
            <person name="Kallberg Y."/>
            <person name="Tangrot J."/>
            <person name="Rosling A."/>
        </authorList>
    </citation>
    <scope>NUCLEOTIDE SEQUENCE</scope>
    <source>
        <strain evidence="1">FL966</strain>
    </source>
</reference>
<evidence type="ECO:0000313" key="2">
    <source>
        <dbReference type="Proteomes" id="UP000789759"/>
    </source>
</evidence>
<comment type="caution">
    <text evidence="1">The sequence shown here is derived from an EMBL/GenBank/DDBJ whole genome shotgun (WGS) entry which is preliminary data.</text>
</comment>
<proteinExistence type="predicted"/>
<dbReference type="EMBL" id="CAJVQA010003227">
    <property type="protein sequence ID" value="CAG8569742.1"/>
    <property type="molecule type" value="Genomic_DNA"/>
</dbReference>
<sequence>MQKERRPNKKHQHELNENIQRVEYLIINANNPFNIAVYNEFSVRAKKRNKPE</sequence>
<dbReference type="AlphaFoldDB" id="A0A9N9BJ22"/>
<gene>
    <name evidence="1" type="ORF">CPELLU_LOCUS5595</name>
</gene>